<evidence type="ECO:0000256" key="2">
    <source>
        <dbReference type="ARBA" id="ARBA00023015"/>
    </source>
</evidence>
<feature type="domain" description="RNA polymerase sigma factor 70 region 4 type 2" evidence="6">
    <location>
        <begin position="116"/>
        <end position="166"/>
    </location>
</feature>
<dbReference type="InterPro" id="IPR013324">
    <property type="entry name" value="RNA_pol_sigma_r3/r4-like"/>
</dbReference>
<dbReference type="InterPro" id="IPR013249">
    <property type="entry name" value="RNA_pol_sigma70_r4_t2"/>
</dbReference>
<reference evidence="7 8" key="1">
    <citation type="submission" date="2020-12" db="EMBL/GenBank/DDBJ databases">
        <title>Aureibaculum luteum sp. nov. and Aureibaculum flavum sp. nov., novel members of the family Flavobacteriaceae isolated from Antarctic intertidal sediments.</title>
        <authorList>
            <person name="He X."/>
            <person name="Zhang X."/>
        </authorList>
    </citation>
    <scope>NUCLEOTIDE SEQUENCE [LARGE SCALE GENOMIC DNA]</scope>
    <source>
        <strain evidence="7 8">A20</strain>
    </source>
</reference>
<evidence type="ECO:0000256" key="3">
    <source>
        <dbReference type="ARBA" id="ARBA00023082"/>
    </source>
</evidence>
<dbReference type="InterPro" id="IPR013325">
    <property type="entry name" value="RNA_pol_sigma_r2"/>
</dbReference>
<evidence type="ECO:0000259" key="5">
    <source>
        <dbReference type="Pfam" id="PF04542"/>
    </source>
</evidence>
<keyword evidence="2" id="KW-0805">Transcription regulation</keyword>
<name>A0ABS0WU92_9FLAO</name>
<sequence>MEKKKKYKLSLKEYKKLFESHYASLCVFSNTFIKDSEISKDIVQEIFIKIWENKISFNSKKTVKSFLFTAVRNKALDYLKSSIHKKTESHAFESIINLETESVFLREVVITETSIIIEHAINTLPEKCAEIIKLSIKEYSNAAIAESLSISINTVKAQKKIAYKRLRPVLKEYFILIISIFD</sequence>
<dbReference type="Gene3D" id="1.10.10.10">
    <property type="entry name" value="Winged helix-like DNA-binding domain superfamily/Winged helix DNA-binding domain"/>
    <property type="match status" value="1"/>
</dbReference>
<organism evidence="7 8">
    <name type="scientific">Aureibaculum flavum</name>
    <dbReference type="NCBI Taxonomy" id="2795986"/>
    <lineage>
        <taxon>Bacteria</taxon>
        <taxon>Pseudomonadati</taxon>
        <taxon>Bacteroidota</taxon>
        <taxon>Flavobacteriia</taxon>
        <taxon>Flavobacteriales</taxon>
        <taxon>Flavobacteriaceae</taxon>
        <taxon>Aureibaculum</taxon>
    </lineage>
</organism>
<dbReference type="Pfam" id="PF04542">
    <property type="entry name" value="Sigma70_r2"/>
    <property type="match status" value="1"/>
</dbReference>
<dbReference type="EMBL" id="JAEHFJ010000007">
    <property type="protein sequence ID" value="MBJ2175537.1"/>
    <property type="molecule type" value="Genomic_DNA"/>
</dbReference>
<dbReference type="NCBIfam" id="TIGR02937">
    <property type="entry name" value="sigma70-ECF"/>
    <property type="match status" value="1"/>
</dbReference>
<evidence type="ECO:0000256" key="4">
    <source>
        <dbReference type="ARBA" id="ARBA00023163"/>
    </source>
</evidence>
<dbReference type="InterPro" id="IPR007627">
    <property type="entry name" value="RNA_pol_sigma70_r2"/>
</dbReference>
<gene>
    <name evidence="7" type="ORF">JBL43_14895</name>
</gene>
<dbReference type="RefSeq" id="WP_198842192.1">
    <property type="nucleotide sequence ID" value="NZ_JAEHFJ010000007.1"/>
</dbReference>
<comment type="similarity">
    <text evidence="1">Belongs to the sigma-70 factor family. ECF subfamily.</text>
</comment>
<dbReference type="Pfam" id="PF08281">
    <property type="entry name" value="Sigma70_r4_2"/>
    <property type="match status" value="1"/>
</dbReference>
<keyword evidence="3" id="KW-0731">Sigma factor</keyword>
<evidence type="ECO:0000313" key="8">
    <source>
        <dbReference type="Proteomes" id="UP000623301"/>
    </source>
</evidence>
<evidence type="ECO:0000259" key="6">
    <source>
        <dbReference type="Pfam" id="PF08281"/>
    </source>
</evidence>
<dbReference type="InterPro" id="IPR014284">
    <property type="entry name" value="RNA_pol_sigma-70_dom"/>
</dbReference>
<dbReference type="PANTHER" id="PTHR43133:SF46">
    <property type="entry name" value="RNA POLYMERASE SIGMA-70 FACTOR ECF SUBFAMILY"/>
    <property type="match status" value="1"/>
</dbReference>
<dbReference type="Gene3D" id="1.10.1740.10">
    <property type="match status" value="1"/>
</dbReference>
<dbReference type="InterPro" id="IPR039425">
    <property type="entry name" value="RNA_pol_sigma-70-like"/>
</dbReference>
<feature type="domain" description="RNA polymerase sigma-70 region 2" evidence="5">
    <location>
        <begin position="17"/>
        <end position="81"/>
    </location>
</feature>
<dbReference type="InterPro" id="IPR036388">
    <property type="entry name" value="WH-like_DNA-bd_sf"/>
</dbReference>
<accession>A0ABS0WU92</accession>
<comment type="caution">
    <text evidence="7">The sequence shown here is derived from an EMBL/GenBank/DDBJ whole genome shotgun (WGS) entry which is preliminary data.</text>
</comment>
<dbReference type="SUPFAM" id="SSF88659">
    <property type="entry name" value="Sigma3 and sigma4 domains of RNA polymerase sigma factors"/>
    <property type="match status" value="1"/>
</dbReference>
<dbReference type="PANTHER" id="PTHR43133">
    <property type="entry name" value="RNA POLYMERASE ECF-TYPE SIGMA FACTO"/>
    <property type="match status" value="1"/>
</dbReference>
<protein>
    <submittedName>
        <fullName evidence="7">RNA polymerase sigma-70 factor</fullName>
    </submittedName>
</protein>
<evidence type="ECO:0000313" key="7">
    <source>
        <dbReference type="EMBL" id="MBJ2175537.1"/>
    </source>
</evidence>
<dbReference type="Proteomes" id="UP000623301">
    <property type="component" value="Unassembled WGS sequence"/>
</dbReference>
<evidence type="ECO:0000256" key="1">
    <source>
        <dbReference type="ARBA" id="ARBA00010641"/>
    </source>
</evidence>
<dbReference type="InterPro" id="IPR014327">
    <property type="entry name" value="RNA_pol_sigma70_bacteroid"/>
</dbReference>
<keyword evidence="8" id="KW-1185">Reference proteome</keyword>
<dbReference type="NCBIfam" id="TIGR02985">
    <property type="entry name" value="Sig70_bacteroi1"/>
    <property type="match status" value="1"/>
</dbReference>
<dbReference type="SUPFAM" id="SSF88946">
    <property type="entry name" value="Sigma2 domain of RNA polymerase sigma factors"/>
    <property type="match status" value="1"/>
</dbReference>
<keyword evidence="4" id="KW-0804">Transcription</keyword>
<proteinExistence type="inferred from homology"/>